<feature type="compositionally biased region" description="Basic and acidic residues" evidence="1">
    <location>
        <begin position="185"/>
        <end position="197"/>
    </location>
</feature>
<dbReference type="eggNOG" id="ENOG502SW6Q">
    <property type="taxonomic scope" value="Eukaryota"/>
</dbReference>
<dbReference type="EMBL" id="JH992989">
    <property type="protein sequence ID" value="EKX47515.1"/>
    <property type="molecule type" value="Genomic_DNA"/>
</dbReference>
<organism evidence="3">
    <name type="scientific">Guillardia theta (strain CCMP2712)</name>
    <name type="common">Cryptophyte</name>
    <dbReference type="NCBI Taxonomy" id="905079"/>
    <lineage>
        <taxon>Eukaryota</taxon>
        <taxon>Cryptophyceae</taxon>
        <taxon>Pyrenomonadales</taxon>
        <taxon>Geminigeraceae</taxon>
        <taxon>Guillardia</taxon>
    </lineage>
</organism>
<dbReference type="AlphaFoldDB" id="L1JHE2"/>
<reference evidence="5" key="2">
    <citation type="submission" date="2012-11" db="EMBL/GenBank/DDBJ databases">
        <authorList>
            <person name="Kuo A."/>
            <person name="Curtis B.A."/>
            <person name="Tanifuji G."/>
            <person name="Burki F."/>
            <person name="Gruber A."/>
            <person name="Irimia M."/>
            <person name="Maruyama S."/>
            <person name="Arias M.C."/>
            <person name="Ball S.G."/>
            <person name="Gile G.H."/>
            <person name="Hirakawa Y."/>
            <person name="Hopkins J.F."/>
            <person name="Rensing S.A."/>
            <person name="Schmutz J."/>
            <person name="Symeonidi A."/>
            <person name="Elias M."/>
            <person name="Eveleigh R.J."/>
            <person name="Herman E.K."/>
            <person name="Klute M.J."/>
            <person name="Nakayama T."/>
            <person name="Obornik M."/>
            <person name="Reyes-Prieto A."/>
            <person name="Armbrust E.V."/>
            <person name="Aves S.J."/>
            <person name="Beiko R.G."/>
            <person name="Coutinho P."/>
            <person name="Dacks J.B."/>
            <person name="Durnford D.G."/>
            <person name="Fast N.M."/>
            <person name="Green B.R."/>
            <person name="Grisdale C."/>
            <person name="Hempe F."/>
            <person name="Henrissat B."/>
            <person name="Hoppner M.P."/>
            <person name="Ishida K.-I."/>
            <person name="Kim E."/>
            <person name="Koreny L."/>
            <person name="Kroth P.G."/>
            <person name="Liu Y."/>
            <person name="Malik S.-B."/>
            <person name="Maier U.G."/>
            <person name="McRose D."/>
            <person name="Mock T."/>
            <person name="Neilson J.A."/>
            <person name="Onodera N.T."/>
            <person name="Poole A.M."/>
            <person name="Pritham E.J."/>
            <person name="Richards T.A."/>
            <person name="Rocap G."/>
            <person name="Roy S.W."/>
            <person name="Sarai C."/>
            <person name="Schaack S."/>
            <person name="Shirato S."/>
            <person name="Slamovits C.H."/>
            <person name="Spencer D.F."/>
            <person name="Suzuki S."/>
            <person name="Worden A.Z."/>
            <person name="Zauner S."/>
            <person name="Barry K."/>
            <person name="Bell C."/>
            <person name="Bharti A.K."/>
            <person name="Crow J.A."/>
            <person name="Grimwood J."/>
            <person name="Kramer R."/>
            <person name="Lindquist E."/>
            <person name="Lucas S."/>
            <person name="Salamov A."/>
            <person name="McFadden G.I."/>
            <person name="Lane C.E."/>
            <person name="Keeling P.J."/>
            <person name="Gray M.W."/>
            <person name="Grigoriev I.V."/>
            <person name="Archibald J.M."/>
        </authorList>
    </citation>
    <scope>NUCLEOTIDE SEQUENCE</scope>
    <source>
        <strain evidence="5">CCMP2712</strain>
    </source>
</reference>
<evidence type="ECO:0000313" key="4">
    <source>
        <dbReference type="EnsemblProtists" id="EKX47515"/>
    </source>
</evidence>
<dbReference type="KEGG" id="gtt:GUITHDRAFT_106502"/>
<feature type="region of interest" description="Disordered" evidence="1">
    <location>
        <begin position="156"/>
        <end position="222"/>
    </location>
</feature>
<feature type="compositionally biased region" description="Basic residues" evidence="1">
    <location>
        <begin position="204"/>
        <end position="222"/>
    </location>
</feature>
<evidence type="ECO:0000256" key="2">
    <source>
        <dbReference type="SAM" id="SignalP"/>
    </source>
</evidence>
<evidence type="ECO:0000256" key="1">
    <source>
        <dbReference type="SAM" id="MobiDB-lite"/>
    </source>
</evidence>
<name>L1JHE2_GUITC</name>
<dbReference type="PaxDb" id="55529-EKX47515"/>
<dbReference type="OrthoDB" id="507401at2759"/>
<accession>L1JHE2</accession>
<dbReference type="Proteomes" id="UP000011087">
    <property type="component" value="Unassembled WGS sequence"/>
</dbReference>
<protein>
    <submittedName>
        <fullName evidence="3 4">Uncharacterized protein</fullName>
    </submittedName>
</protein>
<reference evidence="3 5" key="1">
    <citation type="journal article" date="2012" name="Nature">
        <title>Algal genomes reveal evolutionary mosaicism and the fate of nucleomorphs.</title>
        <authorList>
            <consortium name="DOE Joint Genome Institute"/>
            <person name="Curtis B.A."/>
            <person name="Tanifuji G."/>
            <person name="Burki F."/>
            <person name="Gruber A."/>
            <person name="Irimia M."/>
            <person name="Maruyama S."/>
            <person name="Arias M.C."/>
            <person name="Ball S.G."/>
            <person name="Gile G.H."/>
            <person name="Hirakawa Y."/>
            <person name="Hopkins J.F."/>
            <person name="Kuo A."/>
            <person name="Rensing S.A."/>
            <person name="Schmutz J."/>
            <person name="Symeonidi A."/>
            <person name="Elias M."/>
            <person name="Eveleigh R.J."/>
            <person name="Herman E.K."/>
            <person name="Klute M.J."/>
            <person name="Nakayama T."/>
            <person name="Obornik M."/>
            <person name="Reyes-Prieto A."/>
            <person name="Armbrust E.V."/>
            <person name="Aves S.J."/>
            <person name="Beiko R.G."/>
            <person name="Coutinho P."/>
            <person name="Dacks J.B."/>
            <person name="Durnford D.G."/>
            <person name="Fast N.M."/>
            <person name="Green B.R."/>
            <person name="Grisdale C.J."/>
            <person name="Hempel F."/>
            <person name="Henrissat B."/>
            <person name="Hoppner M.P."/>
            <person name="Ishida K."/>
            <person name="Kim E."/>
            <person name="Koreny L."/>
            <person name="Kroth P.G."/>
            <person name="Liu Y."/>
            <person name="Malik S.B."/>
            <person name="Maier U.G."/>
            <person name="McRose D."/>
            <person name="Mock T."/>
            <person name="Neilson J.A."/>
            <person name="Onodera N.T."/>
            <person name="Poole A.M."/>
            <person name="Pritham E.J."/>
            <person name="Richards T.A."/>
            <person name="Rocap G."/>
            <person name="Roy S.W."/>
            <person name="Sarai C."/>
            <person name="Schaack S."/>
            <person name="Shirato S."/>
            <person name="Slamovits C.H."/>
            <person name="Spencer D.F."/>
            <person name="Suzuki S."/>
            <person name="Worden A.Z."/>
            <person name="Zauner S."/>
            <person name="Barry K."/>
            <person name="Bell C."/>
            <person name="Bharti A.K."/>
            <person name="Crow J.A."/>
            <person name="Grimwood J."/>
            <person name="Kramer R."/>
            <person name="Lindquist E."/>
            <person name="Lucas S."/>
            <person name="Salamov A."/>
            <person name="McFadden G.I."/>
            <person name="Lane C.E."/>
            <person name="Keeling P.J."/>
            <person name="Gray M.W."/>
            <person name="Grigoriev I.V."/>
            <person name="Archibald J.M."/>
        </authorList>
    </citation>
    <scope>NUCLEOTIDE SEQUENCE</scope>
    <source>
        <strain evidence="3 5">CCMP2712</strain>
    </source>
</reference>
<feature type="signal peptide" evidence="2">
    <location>
        <begin position="1"/>
        <end position="27"/>
    </location>
</feature>
<keyword evidence="2" id="KW-0732">Signal</keyword>
<dbReference type="HOGENOM" id="CLU_1247420_0_0_1"/>
<keyword evidence="5" id="KW-1185">Reference proteome</keyword>
<dbReference type="GeneID" id="17304366"/>
<dbReference type="RefSeq" id="XP_005834495.1">
    <property type="nucleotide sequence ID" value="XM_005834438.1"/>
</dbReference>
<dbReference type="EnsemblProtists" id="EKX47515">
    <property type="protein sequence ID" value="EKX47515"/>
    <property type="gene ID" value="GUITHDRAFT_106502"/>
</dbReference>
<feature type="chain" id="PRO_5008771327" evidence="2">
    <location>
        <begin position="28"/>
        <end position="222"/>
    </location>
</feature>
<evidence type="ECO:0000313" key="3">
    <source>
        <dbReference type="EMBL" id="EKX47515.1"/>
    </source>
</evidence>
<sequence length="222" mass="24922">MMRNIGLKLIASVCSLTLLALSTTVNARRPDKKRQCGTMDMRSSLTKHCFPEDGLSHSVCCVDIRLPGSQRYFTHLEHDIYLSSKSSSYSWCTCSVDICHELAGRVAWIYQPSEAGRASEGGRQSKYVKYSMKAVKEQRRDVSRNSFEALQDQADSCAPVEGGGTSNSSSWIEFMTDSPAVGGTAREDKETRGEGKRGIMQQLKKIKKTQKRRKAKKKRKKR</sequence>
<gene>
    <name evidence="3" type="ORF">GUITHDRAFT_106502</name>
</gene>
<proteinExistence type="predicted"/>
<evidence type="ECO:0000313" key="5">
    <source>
        <dbReference type="Proteomes" id="UP000011087"/>
    </source>
</evidence>
<reference evidence="4" key="3">
    <citation type="submission" date="2015-06" db="UniProtKB">
        <authorList>
            <consortium name="EnsemblProtists"/>
        </authorList>
    </citation>
    <scope>IDENTIFICATION</scope>
</reference>